<dbReference type="KEGG" id="pbk:Back11_39490"/>
<reference evidence="1 2" key="1">
    <citation type="submission" date="2018-11" db="EMBL/GenBank/DDBJ databases">
        <title>Complete genome sequence of Paenibacillus baekrokdamisoli strain KCTC 33723.</title>
        <authorList>
            <person name="Kang S.W."/>
            <person name="Lee K.C."/>
            <person name="Kim K.K."/>
            <person name="Kim J.S."/>
            <person name="Kim D.S."/>
            <person name="Ko S.H."/>
            <person name="Yang S.H."/>
            <person name="Lee J.S."/>
        </authorList>
    </citation>
    <scope>NUCLEOTIDE SEQUENCE [LARGE SCALE GENOMIC DNA]</scope>
    <source>
        <strain evidence="1 2">KCTC 33723</strain>
    </source>
</reference>
<dbReference type="EMBL" id="AP019308">
    <property type="protein sequence ID" value="BBH22604.1"/>
    <property type="molecule type" value="Genomic_DNA"/>
</dbReference>
<accession>A0A3G9JHV3</accession>
<gene>
    <name evidence="1" type="ORF">Back11_39490</name>
</gene>
<dbReference type="AlphaFoldDB" id="A0A3G9JHV3"/>
<dbReference type="RefSeq" id="WP_125660962.1">
    <property type="nucleotide sequence ID" value="NZ_AP019308.1"/>
</dbReference>
<protein>
    <submittedName>
        <fullName evidence="1">Uncharacterized protein</fullName>
    </submittedName>
</protein>
<sequence>MKKLLPLTEPVSNCYQGSAFPLSVMGLHSGFKHWYVDKLIQLACPKELDEHVDINFFDIDEICEVNSFMIKRRIQRALLKKFNISLIDFIIETINMNNYVYLFVDDYYLSEKSYFYKKRHHDHDIFICGYDSNEQYFNLFGYYGDGIFGNFKASFSEIVQGFENVQFESWRFQSHCDDIVLYQAIKDNQQNENSNSFEYSSLKIMLEEYVESKDSSHKGGIRCNKIHCSEFIYGVAIYDQFIALIDRKKTALEKLDIRDYHLLYEHKKLMSFRLEYLFERDFLQERDIINEYREIEKKSVILKNVVLKYNITRKISDIEKIKDLVMNLKVKESMILHSVISNLI</sequence>
<proteinExistence type="predicted"/>
<name>A0A3G9JHV3_9BACL</name>
<evidence type="ECO:0000313" key="2">
    <source>
        <dbReference type="Proteomes" id="UP000275368"/>
    </source>
</evidence>
<dbReference type="Proteomes" id="UP000275368">
    <property type="component" value="Chromosome"/>
</dbReference>
<keyword evidence="2" id="KW-1185">Reference proteome</keyword>
<dbReference type="OrthoDB" id="2624539at2"/>
<evidence type="ECO:0000313" key="1">
    <source>
        <dbReference type="EMBL" id="BBH22604.1"/>
    </source>
</evidence>
<organism evidence="1 2">
    <name type="scientific">Paenibacillus baekrokdamisoli</name>
    <dbReference type="NCBI Taxonomy" id="1712516"/>
    <lineage>
        <taxon>Bacteria</taxon>
        <taxon>Bacillati</taxon>
        <taxon>Bacillota</taxon>
        <taxon>Bacilli</taxon>
        <taxon>Bacillales</taxon>
        <taxon>Paenibacillaceae</taxon>
        <taxon>Paenibacillus</taxon>
    </lineage>
</organism>